<dbReference type="PROSITE" id="PS51093">
    <property type="entry name" value="PTS_EIIA_TYPE_1"/>
    <property type="match status" value="1"/>
</dbReference>
<reference evidence="8 9" key="1">
    <citation type="submission" date="2012-05" db="EMBL/GenBank/DDBJ databases">
        <authorList>
            <person name="Weinstock G."/>
            <person name="Sodergren E."/>
            <person name="Lobos E.A."/>
            <person name="Fulton L."/>
            <person name="Fulton R."/>
            <person name="Courtney L."/>
            <person name="Fronick C."/>
            <person name="O'Laughlin M."/>
            <person name="Godfrey J."/>
            <person name="Wilson R.M."/>
            <person name="Miner T."/>
            <person name="Farmer C."/>
            <person name="Delehaunty K."/>
            <person name="Cordes M."/>
            <person name="Minx P."/>
            <person name="Tomlinson C."/>
            <person name="Chen J."/>
            <person name="Wollam A."/>
            <person name="Pepin K.H."/>
            <person name="Bhonagiri V."/>
            <person name="Zhang X."/>
            <person name="Suruliraj S."/>
            <person name="Warren W."/>
            <person name="Mitreva M."/>
            <person name="Mardis E.R."/>
            <person name="Wilson R.K."/>
        </authorList>
    </citation>
    <scope>NUCLEOTIDE SEQUENCE [LARGE SCALE GENOMIC DNA]</scope>
    <source>
        <strain evidence="8 9">DSM 1785</strain>
    </source>
</reference>
<dbReference type="GO" id="GO:0005737">
    <property type="term" value="C:cytoplasm"/>
    <property type="evidence" value="ECO:0007669"/>
    <property type="project" value="UniProtKB-SubCell"/>
</dbReference>
<evidence type="ECO:0000313" key="8">
    <source>
        <dbReference type="EMBL" id="EKY29335.1"/>
    </source>
</evidence>
<evidence type="ECO:0000256" key="6">
    <source>
        <dbReference type="ARBA" id="ARBA00022777"/>
    </source>
</evidence>
<dbReference type="InterPro" id="IPR001127">
    <property type="entry name" value="PTS_EIIA_1_perm"/>
</dbReference>
<dbReference type="Gene3D" id="2.70.70.10">
    <property type="entry name" value="Glucose Permease (Domain IIA)"/>
    <property type="match status" value="1"/>
</dbReference>
<keyword evidence="5" id="KW-0598">Phosphotransferase system</keyword>
<evidence type="ECO:0000313" key="9">
    <source>
        <dbReference type="Proteomes" id="UP000010420"/>
    </source>
</evidence>
<dbReference type="Pfam" id="PF00358">
    <property type="entry name" value="PTS_EIIA_1"/>
    <property type="match status" value="1"/>
</dbReference>
<dbReference type="FunFam" id="2.70.70.10:FF:000001">
    <property type="entry name" value="PTS system glucose-specific IIA component"/>
    <property type="match status" value="1"/>
</dbReference>
<dbReference type="InterPro" id="IPR050890">
    <property type="entry name" value="PTS_EIIA_component"/>
</dbReference>
<comment type="caution">
    <text evidence="8">The sequence shown here is derived from an EMBL/GenBank/DDBJ whole genome shotgun (WGS) entry which is preliminary data.</text>
</comment>
<dbReference type="GO" id="GO:0009401">
    <property type="term" value="P:phosphoenolpyruvate-dependent sugar phosphotransferase system"/>
    <property type="evidence" value="ECO:0007669"/>
    <property type="project" value="UniProtKB-KW"/>
</dbReference>
<dbReference type="NCBIfam" id="TIGR00830">
    <property type="entry name" value="PTBA"/>
    <property type="match status" value="1"/>
</dbReference>
<keyword evidence="9" id="KW-1185">Reference proteome</keyword>
<name>L1QNS7_9CLOT</name>
<dbReference type="GO" id="GO:0016301">
    <property type="term" value="F:kinase activity"/>
    <property type="evidence" value="ECO:0007669"/>
    <property type="project" value="UniProtKB-KW"/>
</dbReference>
<organism evidence="8 9">
    <name type="scientific">Clostridium celatum DSM 1785</name>
    <dbReference type="NCBI Taxonomy" id="545697"/>
    <lineage>
        <taxon>Bacteria</taxon>
        <taxon>Bacillati</taxon>
        <taxon>Bacillota</taxon>
        <taxon>Clostridia</taxon>
        <taxon>Eubacteriales</taxon>
        <taxon>Clostridiaceae</taxon>
        <taxon>Clostridium</taxon>
    </lineage>
</organism>
<feature type="domain" description="PTS EIIA type-1" evidence="7">
    <location>
        <begin position="52"/>
        <end position="156"/>
    </location>
</feature>
<sequence>MSPELSGNIMANFFKKLFGKSETKVESKVEAPKNALIAVADGDLIPLSEVPDPVFAGKMAGDGAAIMVKGNTIVAPADGDLSLVFGTKHAFAMTLENGLEILVHIGVDTVSLNGEGFEQLVEAGTKVKAGTPIIKIDRDFILGKGLSLATPVLITNVDSAKSINAVESGSVVAGQNIVVNYEV</sequence>
<dbReference type="PROSITE" id="PS00371">
    <property type="entry name" value="PTS_EIIA_TYPE_1_HIS"/>
    <property type="match status" value="1"/>
</dbReference>
<evidence type="ECO:0000256" key="2">
    <source>
        <dbReference type="ARBA" id="ARBA00022448"/>
    </source>
</evidence>
<dbReference type="eggNOG" id="COG2190">
    <property type="taxonomic scope" value="Bacteria"/>
</dbReference>
<dbReference type="EMBL" id="AMEZ01000011">
    <property type="protein sequence ID" value="EKY29335.1"/>
    <property type="molecule type" value="Genomic_DNA"/>
</dbReference>
<dbReference type="Proteomes" id="UP000010420">
    <property type="component" value="Unassembled WGS sequence"/>
</dbReference>
<accession>L1QNS7</accession>
<comment type="subcellular location">
    <subcellularLocation>
        <location evidence="1">Cytoplasm</location>
    </subcellularLocation>
</comment>
<protein>
    <submittedName>
        <fullName evidence="8">Putative glucose-specific phosphotransferase enzyme IIA component</fullName>
    </submittedName>
</protein>
<evidence type="ECO:0000256" key="4">
    <source>
        <dbReference type="ARBA" id="ARBA00022679"/>
    </source>
</evidence>
<keyword evidence="2" id="KW-0813">Transport</keyword>
<keyword evidence="4 8" id="KW-0808">Transferase</keyword>
<keyword evidence="3" id="KW-0762">Sugar transport</keyword>
<dbReference type="AlphaFoldDB" id="L1QNS7"/>
<gene>
    <name evidence="8" type="ORF">HMPREF0216_00303</name>
</gene>
<dbReference type="PANTHER" id="PTHR45008:SF1">
    <property type="entry name" value="PTS SYSTEM GLUCOSE-SPECIFIC EIIA COMPONENT"/>
    <property type="match status" value="1"/>
</dbReference>
<evidence type="ECO:0000256" key="5">
    <source>
        <dbReference type="ARBA" id="ARBA00022683"/>
    </source>
</evidence>
<evidence type="ECO:0000256" key="3">
    <source>
        <dbReference type="ARBA" id="ARBA00022597"/>
    </source>
</evidence>
<proteinExistence type="predicted"/>
<dbReference type="PATRIC" id="fig|545697.3.peg.297"/>
<dbReference type="PANTHER" id="PTHR45008">
    <property type="entry name" value="PTS SYSTEM GLUCOSE-SPECIFIC EIIA COMPONENT"/>
    <property type="match status" value="1"/>
</dbReference>
<dbReference type="SUPFAM" id="SSF51261">
    <property type="entry name" value="Duplicated hybrid motif"/>
    <property type="match status" value="1"/>
</dbReference>
<dbReference type="STRING" id="545697.HMPREF0216_00303"/>
<keyword evidence="6" id="KW-0418">Kinase</keyword>
<dbReference type="HOGENOM" id="CLU_012312_5_4_9"/>
<evidence type="ECO:0000256" key="1">
    <source>
        <dbReference type="ARBA" id="ARBA00004496"/>
    </source>
</evidence>
<evidence type="ECO:0000259" key="7">
    <source>
        <dbReference type="PROSITE" id="PS51093"/>
    </source>
</evidence>
<dbReference type="InterPro" id="IPR011055">
    <property type="entry name" value="Dup_hybrid_motif"/>
</dbReference>